<keyword evidence="6" id="KW-1185">Reference proteome</keyword>
<evidence type="ECO:0000313" key="6">
    <source>
        <dbReference type="Proteomes" id="UP000694853"/>
    </source>
</evidence>
<protein>
    <submittedName>
        <fullName evidence="7">TMV resistance protein N-like</fullName>
    </submittedName>
</protein>
<dbReference type="Pfam" id="PF01582">
    <property type="entry name" value="TIR"/>
    <property type="match status" value="1"/>
</dbReference>
<dbReference type="Gene3D" id="3.40.50.10140">
    <property type="entry name" value="Toll/interleukin-1 receptor homology (TIR) domain"/>
    <property type="match status" value="1"/>
</dbReference>
<dbReference type="InterPro" id="IPR002182">
    <property type="entry name" value="NB-ARC"/>
</dbReference>
<keyword evidence="2" id="KW-0677">Repeat</keyword>
<dbReference type="SUPFAM" id="SSF52540">
    <property type="entry name" value="P-loop containing nucleoside triphosphate hydrolases"/>
    <property type="match status" value="1"/>
</dbReference>
<dbReference type="Pfam" id="PF07725">
    <property type="entry name" value="LRR_3"/>
    <property type="match status" value="1"/>
</dbReference>
<dbReference type="SUPFAM" id="SSF52200">
    <property type="entry name" value="Toll/Interleukin receptor TIR domain"/>
    <property type="match status" value="1"/>
</dbReference>
<organism evidence="6 7">
    <name type="scientific">Abrus precatorius</name>
    <name type="common">Indian licorice</name>
    <name type="synonym">Glycine abrus</name>
    <dbReference type="NCBI Taxonomy" id="3816"/>
    <lineage>
        <taxon>Eukaryota</taxon>
        <taxon>Viridiplantae</taxon>
        <taxon>Streptophyta</taxon>
        <taxon>Embryophyta</taxon>
        <taxon>Tracheophyta</taxon>
        <taxon>Spermatophyta</taxon>
        <taxon>Magnoliopsida</taxon>
        <taxon>eudicotyledons</taxon>
        <taxon>Gunneridae</taxon>
        <taxon>Pentapetalae</taxon>
        <taxon>rosids</taxon>
        <taxon>fabids</taxon>
        <taxon>Fabales</taxon>
        <taxon>Fabaceae</taxon>
        <taxon>Papilionoideae</taxon>
        <taxon>50 kb inversion clade</taxon>
        <taxon>NPAAA clade</taxon>
        <taxon>indigoferoid/millettioid clade</taxon>
        <taxon>Abreae</taxon>
        <taxon>Abrus</taxon>
    </lineage>
</organism>
<dbReference type="GeneID" id="113855874"/>
<keyword evidence="4" id="KW-0520">NAD</keyword>
<reference evidence="6" key="1">
    <citation type="journal article" date="2019" name="Toxins">
        <title>Detection of Abrin-Like and Prepropulchellin-Like Toxin Genes and Transcripts Using Whole Genome Sequencing and Full-Length Transcript Sequencing of Abrus precatorius.</title>
        <authorList>
            <person name="Hovde B.T."/>
            <person name="Daligault H.E."/>
            <person name="Hanschen E.R."/>
            <person name="Kunde Y.A."/>
            <person name="Johnson M.B."/>
            <person name="Starkenburg S.R."/>
            <person name="Johnson S.L."/>
        </authorList>
    </citation>
    <scope>NUCLEOTIDE SEQUENCE [LARGE SCALE GENOMIC DNA]</scope>
</reference>
<sequence length="1151" mass="132057">MKSYRYDVFISFRGIDTRNTFVDHLYSHLIRKGIFAFKDDQRLQKGELISPQLEQAIRDSRVSVIVFSQHYASSSWCLDEMAAIAHCHQQFKQTVFPVFYDVDLSHVRKQNGVYEDAFALHTLKFKQDPDKVDRWKRAMTNLGNSVGWDVRDKPEFKEIDNIAKAIIRALGHKFSGFADDLVGIQPRVKTLENLLKLTSKDDGIQVLGIWGMNGIGKTTHATVLYNRISHQFNACCFIENVSKIYKDGDAVAVQRQILRQTLDEKNLDAYGPLEICGIIRNRLHHIKVLIVLDNVEDVHQLEKLAINPKLLHTESRMIITTRDKHILKVYGAQAIYEVPLLSEKDARELFCEKAFKSPPSSSCMEMIPEILTYAQSLPLALKVLGSFLCTRDADQWRGALNRLKENPDDRIMEVLKISFDGLSRKEKDIFLHIACFFKGERKDYVKRILDSCGLLYNIGILIMVEKSMITIKNEEIHMHQMLQELGKKIVDDQCVDNPAERSRLWRYMDLDDVFERNTERNKVEAIVLHQEENVSMWDAEGLSKMKNLKLLILYDNRFGGTLNFLSKRLHYLFWHGYPFASLPSTFNPFCLVELNMPDSAIERLWEGPKNMPLLKRVDLSNSKCLIETPNFEGSLNIKRLDLTGCTKLSRLHQSIGLLGNLTFLSLRNCTNLTSLDFGDDRVSNLGSLRVLHLSGCTKLESTPNFKVASKLEYLNMDGCTSLSTVHVSIGALTRLRFLSLRECTKLKCVPSEINTMVFLTTLDLFGCSDLMTFNLKQERDAELTNKAQILPPRSKTRNSSSHMKALIFLDLSFCNLMKFPDAIGELMCLERLNLQGNKFCSIPNTISKLSCLAYLNLAHCRLLEYLPVLPTKSASSVGRYFLTASGSRDHRSGFYVFDCLTVFHSTFKRYQLPWLRRLLKEPRHFRCGFDIISRCVDTKFGKIPPWFNHRFGGDSIIRIGHCNEDDDWIGFAFCVAFQKNNRSTSSSHHSTSFPLPHPFYLSFESECTEERFDMPLNLELAKINGSEHLWIIFISRKHCHFVKTEALITFKACPGLVVKEWGLRRVVKKDIEKNEDVEENEMRQEIHEGRCSSSSLPVLIIGNVKKDSSFGPKIQLPYNWLVTEEDEIENFEAKAKENTLSIMGLEIGQSQ</sequence>
<dbReference type="InterPro" id="IPR042197">
    <property type="entry name" value="Apaf_helical"/>
</dbReference>
<dbReference type="InterPro" id="IPR011713">
    <property type="entry name" value="Leu-rich_rpt_3"/>
</dbReference>
<dbReference type="GO" id="GO:0043531">
    <property type="term" value="F:ADP binding"/>
    <property type="evidence" value="ECO:0007669"/>
    <property type="project" value="InterPro"/>
</dbReference>
<evidence type="ECO:0000256" key="2">
    <source>
        <dbReference type="ARBA" id="ARBA00022737"/>
    </source>
</evidence>
<dbReference type="Gene3D" id="3.80.10.10">
    <property type="entry name" value="Ribonuclease Inhibitor"/>
    <property type="match status" value="3"/>
</dbReference>
<feature type="domain" description="TIR" evidence="5">
    <location>
        <begin position="4"/>
        <end position="170"/>
    </location>
</feature>
<evidence type="ECO:0000256" key="1">
    <source>
        <dbReference type="ARBA" id="ARBA00022614"/>
    </source>
</evidence>
<dbReference type="GO" id="GO:0007165">
    <property type="term" value="P:signal transduction"/>
    <property type="evidence" value="ECO:0007669"/>
    <property type="project" value="InterPro"/>
</dbReference>
<dbReference type="Gene3D" id="3.40.50.300">
    <property type="entry name" value="P-loop containing nucleotide triphosphate hydrolases"/>
    <property type="match status" value="1"/>
</dbReference>
<evidence type="ECO:0000256" key="4">
    <source>
        <dbReference type="ARBA" id="ARBA00023027"/>
    </source>
</evidence>
<gene>
    <name evidence="7" type="primary">LOC113855874</name>
</gene>
<dbReference type="PANTHER" id="PTHR11017:SF290">
    <property type="entry name" value="ADP-RIBOSYL CYCLASE_CYCLIC ADP-RIBOSE HYDROLASE"/>
    <property type="match status" value="1"/>
</dbReference>
<dbReference type="Pfam" id="PF23282">
    <property type="entry name" value="WHD_ROQ1"/>
    <property type="match status" value="1"/>
</dbReference>
<dbReference type="OrthoDB" id="1379189at2759"/>
<dbReference type="InterPro" id="IPR032675">
    <property type="entry name" value="LRR_dom_sf"/>
</dbReference>
<evidence type="ECO:0000313" key="7">
    <source>
        <dbReference type="RefSeq" id="XP_027343306.1"/>
    </source>
</evidence>
<proteinExistence type="predicted"/>
<dbReference type="Gene3D" id="1.10.8.430">
    <property type="entry name" value="Helical domain of apoptotic protease-activating factors"/>
    <property type="match status" value="1"/>
</dbReference>
<dbReference type="GO" id="GO:0006952">
    <property type="term" value="P:defense response"/>
    <property type="evidence" value="ECO:0007669"/>
    <property type="project" value="UniProtKB-KW"/>
</dbReference>
<keyword evidence="3" id="KW-0611">Plant defense</keyword>
<dbReference type="InterPro" id="IPR027417">
    <property type="entry name" value="P-loop_NTPase"/>
</dbReference>
<dbReference type="InterPro" id="IPR035897">
    <property type="entry name" value="Toll_tir_struct_dom_sf"/>
</dbReference>
<dbReference type="PRINTS" id="PR00364">
    <property type="entry name" value="DISEASERSIST"/>
</dbReference>
<dbReference type="FunFam" id="3.40.50.10140:FF:000007">
    <property type="entry name" value="Disease resistance protein (TIR-NBS-LRR class)"/>
    <property type="match status" value="1"/>
</dbReference>
<dbReference type="AlphaFoldDB" id="A0A8B8KHQ3"/>
<dbReference type="InterPro" id="IPR058192">
    <property type="entry name" value="WHD_ROQ1-like"/>
</dbReference>
<dbReference type="SUPFAM" id="SSF46785">
    <property type="entry name" value="Winged helix' DNA-binding domain"/>
    <property type="match status" value="1"/>
</dbReference>
<dbReference type="SUPFAM" id="SSF52058">
    <property type="entry name" value="L domain-like"/>
    <property type="match status" value="2"/>
</dbReference>
<dbReference type="SMART" id="SM00255">
    <property type="entry name" value="TIR"/>
    <property type="match status" value="1"/>
</dbReference>
<dbReference type="InterPro" id="IPR044974">
    <property type="entry name" value="Disease_R_plants"/>
</dbReference>
<reference evidence="7" key="2">
    <citation type="submission" date="2025-08" db="UniProtKB">
        <authorList>
            <consortium name="RefSeq"/>
        </authorList>
    </citation>
    <scope>IDENTIFICATION</scope>
    <source>
        <tissue evidence="7">Young leaves</tissue>
    </source>
</reference>
<dbReference type="PROSITE" id="PS50104">
    <property type="entry name" value="TIR"/>
    <property type="match status" value="1"/>
</dbReference>
<evidence type="ECO:0000256" key="3">
    <source>
        <dbReference type="ARBA" id="ARBA00022821"/>
    </source>
</evidence>
<accession>A0A8B8KHQ3</accession>
<dbReference type="PANTHER" id="PTHR11017">
    <property type="entry name" value="LEUCINE-RICH REPEAT-CONTAINING PROTEIN"/>
    <property type="match status" value="1"/>
</dbReference>
<dbReference type="Proteomes" id="UP000694853">
    <property type="component" value="Unplaced"/>
</dbReference>
<dbReference type="Pfam" id="PF00931">
    <property type="entry name" value="NB-ARC"/>
    <property type="match status" value="1"/>
</dbReference>
<name>A0A8B8KHQ3_ABRPR</name>
<dbReference type="RefSeq" id="XP_027343306.1">
    <property type="nucleotide sequence ID" value="XM_027487505.1"/>
</dbReference>
<keyword evidence="1" id="KW-0433">Leucine-rich repeat</keyword>
<dbReference type="InterPro" id="IPR036390">
    <property type="entry name" value="WH_DNA-bd_sf"/>
</dbReference>
<evidence type="ECO:0000259" key="5">
    <source>
        <dbReference type="PROSITE" id="PS50104"/>
    </source>
</evidence>
<dbReference type="KEGG" id="aprc:113855874"/>
<dbReference type="InterPro" id="IPR000157">
    <property type="entry name" value="TIR_dom"/>
</dbReference>